<sequence>MTAGAHDSVTLGCYALGVLDAHERRGVEQHLSWCGQCRAQVADFSRVRSVLDGIPREALVEELRPAQPLPMPSELVLQRALRQIRSEGATRGEIPAPRASPQSEVVEDDAAPGQHRRSRKSAYIAVAAVVAAMAFGAGAVVMGQTGTEKTPTAQPPSNVLQDGATRRLVNKDSKTGVDLVADVTNMQGWVKIQVQVAGLPAGQSCQLIVVGKDGRREVVKGWVSTEKARIEGWTGSGSASIPPADVTAVSIENEDGKRFVTAQTS</sequence>
<accession>A0A563EWG2</accession>
<evidence type="ECO:0000256" key="3">
    <source>
        <dbReference type="SAM" id="MobiDB-lite"/>
    </source>
</evidence>
<dbReference type="RefSeq" id="WP_146350842.1">
    <property type="nucleotide sequence ID" value="NZ_VOBR01000006.1"/>
</dbReference>
<feature type="region of interest" description="Disordered" evidence="3">
    <location>
        <begin position="87"/>
        <end position="117"/>
    </location>
</feature>
<name>A0A563EWG2_9PSEU</name>
<evidence type="ECO:0000256" key="4">
    <source>
        <dbReference type="SAM" id="Phobius"/>
    </source>
</evidence>
<keyword evidence="4" id="KW-0812">Transmembrane</keyword>
<evidence type="ECO:0000313" key="6">
    <source>
        <dbReference type="EMBL" id="TWP52046.1"/>
    </source>
</evidence>
<dbReference type="InterPro" id="IPR041916">
    <property type="entry name" value="Anti_sigma_zinc_sf"/>
</dbReference>
<comment type="caution">
    <text evidence="6">The sequence shown here is derived from an EMBL/GenBank/DDBJ whole genome shotgun (WGS) entry which is preliminary data.</text>
</comment>
<feature type="domain" description="Putative zinc-finger" evidence="5">
    <location>
        <begin position="12"/>
        <end position="38"/>
    </location>
</feature>
<organism evidence="6 7">
    <name type="scientific">Lentzea tibetensis</name>
    <dbReference type="NCBI Taxonomy" id="2591470"/>
    <lineage>
        <taxon>Bacteria</taxon>
        <taxon>Bacillati</taxon>
        <taxon>Actinomycetota</taxon>
        <taxon>Actinomycetes</taxon>
        <taxon>Pseudonocardiales</taxon>
        <taxon>Pseudonocardiaceae</taxon>
        <taxon>Lentzea</taxon>
    </lineage>
</organism>
<keyword evidence="1" id="KW-0805">Transcription regulation</keyword>
<protein>
    <recommendedName>
        <fullName evidence="5">Putative zinc-finger domain-containing protein</fullName>
    </recommendedName>
</protein>
<dbReference type="Gene3D" id="1.10.10.1320">
    <property type="entry name" value="Anti-sigma factor, zinc-finger domain"/>
    <property type="match status" value="1"/>
</dbReference>
<dbReference type="Pfam" id="PF13490">
    <property type="entry name" value="zf-HC2"/>
    <property type="match status" value="1"/>
</dbReference>
<evidence type="ECO:0000256" key="2">
    <source>
        <dbReference type="ARBA" id="ARBA00023163"/>
    </source>
</evidence>
<keyword evidence="2" id="KW-0804">Transcription</keyword>
<dbReference type="InterPro" id="IPR027383">
    <property type="entry name" value="Znf_put"/>
</dbReference>
<keyword evidence="4" id="KW-0472">Membrane</keyword>
<keyword evidence="7" id="KW-1185">Reference proteome</keyword>
<gene>
    <name evidence="6" type="ORF">FKR81_10690</name>
</gene>
<keyword evidence="4" id="KW-1133">Transmembrane helix</keyword>
<dbReference type="EMBL" id="VOBR01000006">
    <property type="protein sequence ID" value="TWP52046.1"/>
    <property type="molecule type" value="Genomic_DNA"/>
</dbReference>
<proteinExistence type="predicted"/>
<feature type="transmembrane region" description="Helical" evidence="4">
    <location>
        <begin position="122"/>
        <end position="142"/>
    </location>
</feature>
<evidence type="ECO:0000256" key="1">
    <source>
        <dbReference type="ARBA" id="ARBA00023015"/>
    </source>
</evidence>
<dbReference type="AlphaFoldDB" id="A0A563EWG2"/>
<evidence type="ECO:0000313" key="7">
    <source>
        <dbReference type="Proteomes" id="UP000316639"/>
    </source>
</evidence>
<dbReference type="OrthoDB" id="5185837at2"/>
<evidence type="ECO:0000259" key="5">
    <source>
        <dbReference type="Pfam" id="PF13490"/>
    </source>
</evidence>
<dbReference type="Proteomes" id="UP000316639">
    <property type="component" value="Unassembled WGS sequence"/>
</dbReference>
<reference evidence="6 7" key="1">
    <citation type="submission" date="2019-07" db="EMBL/GenBank/DDBJ databases">
        <title>Lentzea xizangensis sp. nov., isolated from Qinghai-Tibetan Plateau Soils.</title>
        <authorList>
            <person name="Huang J."/>
        </authorList>
    </citation>
    <scope>NUCLEOTIDE SEQUENCE [LARGE SCALE GENOMIC DNA]</scope>
    <source>
        <strain evidence="6 7">FXJ1.1311</strain>
    </source>
</reference>